<organism evidence="2 3">
    <name type="scientific">Streptomyces tsukubensis (strain DSM 42081 / NBRC 108919 / NRRL 18488 / 9993)</name>
    <dbReference type="NCBI Taxonomy" id="1114943"/>
    <lineage>
        <taxon>Bacteria</taxon>
        <taxon>Bacillati</taxon>
        <taxon>Actinomycetota</taxon>
        <taxon>Actinomycetes</taxon>
        <taxon>Kitasatosporales</taxon>
        <taxon>Streptomycetaceae</taxon>
        <taxon>Streptomyces</taxon>
    </lineage>
</organism>
<dbReference type="AlphaFoldDB" id="A0A7G3UGK1"/>
<gene>
    <name evidence="2" type="ORF">STSU_022090</name>
</gene>
<reference evidence="2 3" key="1">
    <citation type="journal article" date="2012" name="J. Bacteriol.">
        <title>Draft genome of Streptomyces tsukubaensis NRRL 18488, the producer of the clinically important immunosuppressant tacrolimus (FK506).</title>
        <authorList>
            <person name="Barreiro C."/>
            <person name="Prieto C."/>
            <person name="Sola-Landa A."/>
            <person name="Solera E."/>
            <person name="Martinez-Castro M."/>
            <person name="Perez-Redondo R."/>
            <person name="Garcia-Estrada C."/>
            <person name="Aparicio J.F."/>
            <person name="Fernandez-Martinez L.T."/>
            <person name="Santos-Aberturas J."/>
            <person name="Salehi-Najafabadi Z."/>
            <person name="Rodriguez-Garcia A."/>
            <person name="Tauch A."/>
            <person name="Martin J.F."/>
        </authorList>
    </citation>
    <scope>NUCLEOTIDE SEQUENCE [LARGE SCALE GENOMIC DNA]</scope>
    <source>
        <strain evidence="3">DSM 42081 / NBRC 108919 / NRRL 18488 / 9993</strain>
    </source>
</reference>
<sequence>MSGVWCVRSQGGGGSPRGASATDDNAASGRARAREPGKIRKRRPRGPCGRFGTVRRGGRRAHFRSSGGRAGKHPP</sequence>
<accession>A0A7G3UGK1</accession>
<name>A0A7G3UGK1_STRT9</name>
<protein>
    <submittedName>
        <fullName evidence="2">Uncharacterized protein</fullName>
    </submittedName>
</protein>
<evidence type="ECO:0000313" key="3">
    <source>
        <dbReference type="Proteomes" id="UP000005940"/>
    </source>
</evidence>
<evidence type="ECO:0000313" key="2">
    <source>
        <dbReference type="EMBL" id="QKM69466.1"/>
    </source>
</evidence>
<proteinExistence type="predicted"/>
<evidence type="ECO:0000256" key="1">
    <source>
        <dbReference type="SAM" id="MobiDB-lite"/>
    </source>
</evidence>
<keyword evidence="3" id="KW-1185">Reference proteome</keyword>
<dbReference type="EMBL" id="CP029159">
    <property type="protein sequence ID" value="QKM69466.1"/>
    <property type="molecule type" value="Genomic_DNA"/>
</dbReference>
<dbReference type="Proteomes" id="UP000005940">
    <property type="component" value="Chromosome"/>
</dbReference>
<feature type="region of interest" description="Disordered" evidence="1">
    <location>
        <begin position="1"/>
        <end position="75"/>
    </location>
</feature>